<dbReference type="InterPro" id="IPR011055">
    <property type="entry name" value="Dup_hybrid_motif"/>
</dbReference>
<sequence>MKFIKYILLTLLWLGWALLGQAQQLALPQTHNYVLEQVPKVAGKKQCGELEGLPKEAISNTVNYVDGLGRPLQTVIWQGSPTGYDIIQPVQYDEFGRQVNTYLPYVATPDYGKGQAGAYQEQALIKGDEINSRVFQFYQGQPGIAQDGKPFSHQELEASPLNRVLSETGPGEVWHTNDKKVKFAYRTNTPEDAVRLWTIHATSGLPETLTEYANTTTDRNGDGQPDGEGELFVNEVTDEHGNIVLECKDKLGRVVLKKIQEGVDAQNRPVFLSTYYIYDDFGNLRYVLPPLAVQQMETGNYHQHPDFSSILKNLCFTYRYDYRHRMVEKQVPGAENIEMVYDRLDRLVFSRDGQQRAIGQWAFTLYDVFSRSVATGVMNTGLNREALQNWSDTNLPKNLVRNRQPVDLNTSGASVEKTVVKYQYEGTDIQASESIELLPGFAFYAGVEAPSFEAEIVQPQFNSLESAGYASTGTTLPTSDFDLLTLSYYDDYSFTDKAFDANSQSGLTAARNQVGATTLELPTVTDRVKGMVTGSLVRVLDSEDWLSTVSYYDAKGRVIQVQGNNHLGGTDIQSTLYDFTGQVIATHQAHQTTSGTLAVSQAFRYDHVGSVLETHHKVGANPWELLTENSYNELGELQQKKLAKGELFQQQLDYAYNIRGWLKKVNNPQGLQDMNSPVKDYFGFELFYEDHTTNPQYNGNIARMSWQSGRDPVQRQYDYHYDALNRLKQADFSSAKTEENGRFDVSLSYDANGNILSLDRQGLKSFNTAQDNQKVFGVIDALSYTYEPLSNRLAKVEDAVAEKDAAGSFFNGVSTAQEYHYDANGNLIQDDNKGITAIQYNHLNLPERIAFGADKYLKYTYDAAGIKLRKEVYEEGSLVKTTDYVGEFVYEQNILQFIHMAEGRVLTKAALSETAPAYVYEYHYKDHLGNLRVAFREGTPVDYEATLTDAVAVQQEATFFDNLESTWEAGSGRGTSGAAKLNAATGKTVGPMVQQLEVTVGDKLKAEAWYRYENASPVSQTLYNGMPLLGNGGDNITAPTMTFGISPIGTAANGSLPVAYLRMVVYDAEGNEQPTQNQVRYVTASTNGWYKLSLPEITLTQNGFVKIFVANESDVDVWFDDLKITHTPEVIVQENHYYPFGLNLAGIEKQGAPDHKFQYNGKEKQEEFGLNWMDYGARMYDAALGRWHKVDPLTEKMRRHSPYNYAFDNPIIFIDIDGMIPWPLPKKWKKGKRTIKRRIDSKYGNRTRNGKKRKHHGLDMNLGGGDDDLGVPVYATHDGKVLLAKDKSDKNGAGNRIHIQSADGKFKTVYMHLKDAPTLSANDEVKEGDIIGYVGGSGFGKDKGQAVHLHYEIHKKDENGKFQSVDPLSGGEDGAPVDPQSWLSSSENLETESITTFDVVNSDGEKVGEGTSIDVDQFIQENKVSGNPLEAIWEIVKNLLE</sequence>
<feature type="domain" description="DUF6443" evidence="3">
    <location>
        <begin position="49"/>
        <end position="187"/>
    </location>
</feature>
<evidence type="ECO:0000259" key="3">
    <source>
        <dbReference type="Pfam" id="PF20041"/>
    </source>
</evidence>
<organism evidence="4 5">
    <name type="scientific">Rapidithrix thailandica</name>
    <dbReference type="NCBI Taxonomy" id="413964"/>
    <lineage>
        <taxon>Bacteria</taxon>
        <taxon>Pseudomonadati</taxon>
        <taxon>Bacteroidota</taxon>
        <taxon>Cytophagia</taxon>
        <taxon>Cytophagales</taxon>
        <taxon>Flammeovirgaceae</taxon>
        <taxon>Rapidithrix</taxon>
    </lineage>
</organism>
<dbReference type="CDD" id="cd12797">
    <property type="entry name" value="M23_peptidase"/>
    <property type="match status" value="1"/>
</dbReference>
<dbReference type="EMBL" id="JBDKWZ010000008">
    <property type="protein sequence ID" value="MEN7549448.1"/>
    <property type="molecule type" value="Genomic_DNA"/>
</dbReference>
<dbReference type="NCBIfam" id="TIGR03696">
    <property type="entry name" value="Rhs_assc_core"/>
    <property type="match status" value="1"/>
</dbReference>
<dbReference type="Pfam" id="PF01551">
    <property type="entry name" value="Peptidase_M23"/>
    <property type="match status" value="1"/>
</dbReference>
<comment type="caution">
    <text evidence="4">The sequence shown here is derived from an EMBL/GenBank/DDBJ whole genome shotgun (WGS) entry which is preliminary data.</text>
</comment>
<reference evidence="4 5" key="1">
    <citation type="submission" date="2024-04" db="EMBL/GenBank/DDBJ databases">
        <title>Novel genus in family Flammeovirgaceae.</title>
        <authorList>
            <person name="Nguyen T.H."/>
            <person name="Vuong T.Q."/>
            <person name="Le H."/>
            <person name="Kim S.-G."/>
        </authorList>
    </citation>
    <scope>NUCLEOTIDE SEQUENCE [LARGE SCALE GENOMIC DNA]</scope>
    <source>
        <strain evidence="4 5">JCM 23209</strain>
    </source>
</reference>
<dbReference type="InterPro" id="IPR050708">
    <property type="entry name" value="T6SS_VgrG/RHS"/>
</dbReference>
<dbReference type="Gene3D" id="2.180.10.10">
    <property type="entry name" value="RHS repeat-associated core"/>
    <property type="match status" value="3"/>
</dbReference>
<evidence type="ECO:0000313" key="5">
    <source>
        <dbReference type="Proteomes" id="UP001403385"/>
    </source>
</evidence>
<evidence type="ECO:0000313" key="4">
    <source>
        <dbReference type="EMBL" id="MEN7549448.1"/>
    </source>
</evidence>
<dbReference type="Pfam" id="PF20041">
    <property type="entry name" value="DUF6443"/>
    <property type="match status" value="1"/>
</dbReference>
<gene>
    <name evidence="4" type="ORF">AAG747_16110</name>
</gene>
<dbReference type="RefSeq" id="WP_346822222.1">
    <property type="nucleotide sequence ID" value="NZ_JBDKWZ010000008.1"/>
</dbReference>
<evidence type="ECO:0000259" key="2">
    <source>
        <dbReference type="Pfam" id="PF01551"/>
    </source>
</evidence>
<dbReference type="Gene3D" id="2.70.70.10">
    <property type="entry name" value="Glucose Permease (Domain IIA)"/>
    <property type="match status" value="1"/>
</dbReference>
<feature type="region of interest" description="Disordered" evidence="1">
    <location>
        <begin position="1368"/>
        <end position="1387"/>
    </location>
</feature>
<name>A0AAW9SAE4_9BACT</name>
<dbReference type="InterPro" id="IPR016047">
    <property type="entry name" value="M23ase_b-sheet_dom"/>
</dbReference>
<dbReference type="PANTHER" id="PTHR32305">
    <property type="match status" value="1"/>
</dbReference>
<accession>A0AAW9SAE4</accession>
<dbReference type="InterPro" id="IPR022385">
    <property type="entry name" value="Rhs_assc_core"/>
</dbReference>
<dbReference type="PANTHER" id="PTHR32305:SF15">
    <property type="entry name" value="PROTEIN RHSA-RELATED"/>
    <property type="match status" value="1"/>
</dbReference>
<evidence type="ECO:0000256" key="1">
    <source>
        <dbReference type="SAM" id="MobiDB-lite"/>
    </source>
</evidence>
<dbReference type="SUPFAM" id="SSF51261">
    <property type="entry name" value="Duplicated hybrid motif"/>
    <property type="match status" value="1"/>
</dbReference>
<dbReference type="Proteomes" id="UP001403385">
    <property type="component" value="Unassembled WGS sequence"/>
</dbReference>
<keyword evidence="5" id="KW-1185">Reference proteome</keyword>
<proteinExistence type="predicted"/>
<feature type="domain" description="M23ase beta-sheet core" evidence="2">
    <location>
        <begin position="1254"/>
        <end position="1358"/>
    </location>
</feature>
<dbReference type="InterPro" id="IPR045619">
    <property type="entry name" value="DUF6443"/>
</dbReference>
<protein>
    <submittedName>
        <fullName evidence="4">DUF6443 domain-containing protein</fullName>
    </submittedName>
</protein>